<keyword evidence="4" id="KW-1185">Reference proteome</keyword>
<feature type="coiled-coil region" evidence="1">
    <location>
        <begin position="13"/>
        <end position="58"/>
    </location>
</feature>
<dbReference type="InterPro" id="IPR040556">
    <property type="entry name" value="pP_pnuc_1"/>
</dbReference>
<comment type="caution">
    <text evidence="3">The sequence shown here is derived from an EMBL/GenBank/DDBJ whole genome shotgun (WGS) entry which is preliminary data.</text>
</comment>
<gene>
    <name evidence="3" type="ORF">ACFFIA_22435</name>
</gene>
<feature type="domain" description="Predicted pPIWI-associating nuclease" evidence="2">
    <location>
        <begin position="132"/>
        <end position="263"/>
    </location>
</feature>
<evidence type="ECO:0000313" key="3">
    <source>
        <dbReference type="EMBL" id="MFC0530425.1"/>
    </source>
</evidence>
<dbReference type="Pfam" id="PF18165">
    <property type="entry name" value="pP_pnuc_1"/>
    <property type="match status" value="1"/>
</dbReference>
<keyword evidence="1" id="KW-0175">Coiled coil</keyword>
<reference evidence="3 4" key="1">
    <citation type="submission" date="2024-09" db="EMBL/GenBank/DDBJ databases">
        <authorList>
            <person name="Sun Q."/>
            <person name="Mori K."/>
        </authorList>
    </citation>
    <scope>NUCLEOTIDE SEQUENCE [LARGE SCALE GENOMIC DNA]</scope>
    <source>
        <strain evidence="3 4">TBRC 3947</strain>
    </source>
</reference>
<dbReference type="Proteomes" id="UP001589867">
    <property type="component" value="Unassembled WGS sequence"/>
</dbReference>
<sequence>MIRQAQAKSRKAISDYNTAVRGLQRAVDNYNREARAHNARVRANQQRLRSELARLSSQRSTTRYTVTQTSTYTLHTAFRQVEVEADYWDDRGQLLADLAEAETANSARVANTLLGAAVDEELEDTALTDELSAVSADLDQRWRGALFALNPRNPDAARHFCTSSREVIVQMIDIKAPDTAVLAANPGARLPDGRVARREKINYLLAKYGANHASLGNFVETDINDVLNLFKVFNSSTHGEAGKLDMTALRALKVRVEGAVRFLSTVIRGA</sequence>
<proteinExistence type="predicted"/>
<evidence type="ECO:0000256" key="1">
    <source>
        <dbReference type="SAM" id="Coils"/>
    </source>
</evidence>
<accession>A0ABV6M6V9</accession>
<name>A0ABV6M6V9_9ACTN</name>
<dbReference type="RefSeq" id="WP_377253583.1">
    <property type="nucleotide sequence ID" value="NZ_JBHLUH010000046.1"/>
</dbReference>
<organism evidence="3 4">
    <name type="scientific">Phytohabitans kaempferiae</name>
    <dbReference type="NCBI Taxonomy" id="1620943"/>
    <lineage>
        <taxon>Bacteria</taxon>
        <taxon>Bacillati</taxon>
        <taxon>Actinomycetota</taxon>
        <taxon>Actinomycetes</taxon>
        <taxon>Micromonosporales</taxon>
        <taxon>Micromonosporaceae</taxon>
    </lineage>
</organism>
<dbReference type="EMBL" id="JBHLUH010000046">
    <property type="protein sequence ID" value="MFC0530425.1"/>
    <property type="molecule type" value="Genomic_DNA"/>
</dbReference>
<protein>
    <recommendedName>
        <fullName evidence="2">Predicted pPIWI-associating nuclease domain-containing protein</fullName>
    </recommendedName>
</protein>
<evidence type="ECO:0000313" key="4">
    <source>
        <dbReference type="Proteomes" id="UP001589867"/>
    </source>
</evidence>
<evidence type="ECO:0000259" key="2">
    <source>
        <dbReference type="Pfam" id="PF18165"/>
    </source>
</evidence>